<accession>A0ABU7LWF1</accession>
<dbReference type="Gene3D" id="1.10.287.470">
    <property type="entry name" value="Helix hairpin bin"/>
    <property type="match status" value="1"/>
</dbReference>
<dbReference type="PANTHER" id="PTHR30438:SF2">
    <property type="entry name" value="MEMBRANE PROTEIN"/>
    <property type="match status" value="1"/>
</dbReference>
<reference evidence="3 4" key="1">
    <citation type="submission" date="2024-01" db="EMBL/GenBank/DDBJ databases">
        <title>Hyphobacterium bacterium isolated from marine sediment.</title>
        <authorList>
            <person name="Zhao S."/>
        </authorList>
    </citation>
    <scope>NUCLEOTIDE SEQUENCE [LARGE SCALE GENOMIC DNA]</scope>
    <source>
        <strain evidence="3 4">Y60-23</strain>
    </source>
</reference>
<dbReference type="Gene3D" id="2.40.50.100">
    <property type="match status" value="1"/>
</dbReference>
<proteinExistence type="predicted"/>
<dbReference type="EMBL" id="JAZDRO010000001">
    <property type="protein sequence ID" value="MEE2565881.1"/>
    <property type="molecule type" value="Genomic_DNA"/>
</dbReference>
<evidence type="ECO:0000313" key="3">
    <source>
        <dbReference type="EMBL" id="MEE2565881.1"/>
    </source>
</evidence>
<dbReference type="PANTHER" id="PTHR30438">
    <property type="entry name" value="36 KDA ANTIGEN-RELATED"/>
    <property type="match status" value="1"/>
</dbReference>
<comment type="caution">
    <text evidence="3">The sequence shown here is derived from an EMBL/GenBank/DDBJ whole genome shotgun (WGS) entry which is preliminary data.</text>
</comment>
<feature type="coiled-coil region" evidence="1">
    <location>
        <begin position="136"/>
        <end position="196"/>
    </location>
</feature>
<keyword evidence="4" id="KW-1185">Reference proteome</keyword>
<dbReference type="RefSeq" id="WP_330195412.1">
    <property type="nucleotide sequence ID" value="NZ_JAZDRO010000001.1"/>
</dbReference>
<keyword evidence="2" id="KW-0732">Signal</keyword>
<evidence type="ECO:0000256" key="1">
    <source>
        <dbReference type="SAM" id="Coils"/>
    </source>
</evidence>
<feature type="signal peptide" evidence="2">
    <location>
        <begin position="1"/>
        <end position="19"/>
    </location>
</feature>
<feature type="chain" id="PRO_5046119734" evidence="2">
    <location>
        <begin position="20"/>
        <end position="312"/>
    </location>
</feature>
<organism evidence="3 4">
    <name type="scientific">Hyphobacterium marinum</name>
    <dbReference type="NCBI Taxonomy" id="3116574"/>
    <lineage>
        <taxon>Bacteria</taxon>
        <taxon>Pseudomonadati</taxon>
        <taxon>Pseudomonadota</taxon>
        <taxon>Alphaproteobacteria</taxon>
        <taxon>Maricaulales</taxon>
        <taxon>Maricaulaceae</taxon>
        <taxon>Hyphobacterium</taxon>
    </lineage>
</organism>
<dbReference type="Proteomes" id="UP001310692">
    <property type="component" value="Unassembled WGS sequence"/>
</dbReference>
<protein>
    <submittedName>
        <fullName evidence="3">HlyD family efflux transporter periplasmic adaptor subunit</fullName>
    </submittedName>
</protein>
<dbReference type="SUPFAM" id="SSF111369">
    <property type="entry name" value="HlyD-like secretion proteins"/>
    <property type="match status" value="2"/>
</dbReference>
<evidence type="ECO:0000256" key="2">
    <source>
        <dbReference type="SAM" id="SignalP"/>
    </source>
</evidence>
<sequence length="312" mass="33164">MKRLLVFFACLALAACSDAPDDTLYGYAEGDYRLLAPETPGTITEVLAGEGHTVAAGTLLFRVNDTAETLAVSAAEARLAAAEAQFDDAAAGGREPEIAAARDQLAQARATQTQAGEDLARARELFGRGIIPRARLDDAEAAAASANARVGELRERLTLAQLPARENQLRALAANIAAAEAELDRARDQLARRQVAAPSDGRIERQLRYEGELAGPSAPVLRFLAEGAVHGLIFLPEEGLGQLRVGSSLTLSCDGCPESMDGEIVFIAGEPEFTAPILYSDNERHRLLYRAEVRFAGDPPPPGTPLRARATP</sequence>
<evidence type="ECO:0000313" key="4">
    <source>
        <dbReference type="Proteomes" id="UP001310692"/>
    </source>
</evidence>
<keyword evidence="1" id="KW-0175">Coiled coil</keyword>
<gene>
    <name evidence="3" type="ORF">V0U35_04250</name>
</gene>
<dbReference type="PROSITE" id="PS51257">
    <property type="entry name" value="PROKAR_LIPOPROTEIN"/>
    <property type="match status" value="1"/>
</dbReference>
<name>A0ABU7LWF1_9PROT</name>